<evidence type="ECO:0000256" key="1">
    <source>
        <dbReference type="SAM" id="MobiDB-lite"/>
    </source>
</evidence>
<name>A0A5C3M5J2_9AGAR</name>
<keyword evidence="3" id="KW-1185">Reference proteome</keyword>
<gene>
    <name evidence="2" type="ORF">BDQ12DRAFT_665199</name>
</gene>
<evidence type="ECO:0000313" key="2">
    <source>
        <dbReference type="EMBL" id="TFK40013.1"/>
    </source>
</evidence>
<evidence type="ECO:0000313" key="3">
    <source>
        <dbReference type="Proteomes" id="UP000308652"/>
    </source>
</evidence>
<feature type="compositionally biased region" description="Basic and acidic residues" evidence="1">
    <location>
        <begin position="30"/>
        <end position="41"/>
    </location>
</feature>
<dbReference type="AlphaFoldDB" id="A0A5C3M5J2"/>
<sequence length="187" mass="20387">MPDHQPHHNEHKGEHTKHREARRASGGGRRGSEPNRVKEAGASRSHSKWHASTSKLKDDTQEDEDKTDTFTTTLQLIIEKIKILGGSKRHPRSNIVVAKAVSLAVETAVKMTTTAARMTDQSAAALHEASELYKDAIKEAVKRMVETATAKNASQFPTTGNATYASVAATYADLLVHATTGHTKKQL</sequence>
<dbReference type="EMBL" id="ML213598">
    <property type="protein sequence ID" value="TFK40013.1"/>
    <property type="molecule type" value="Genomic_DNA"/>
</dbReference>
<accession>A0A5C3M5J2</accession>
<feature type="compositionally biased region" description="Basic and acidic residues" evidence="1">
    <location>
        <begin position="1"/>
        <end position="13"/>
    </location>
</feature>
<feature type="region of interest" description="Disordered" evidence="1">
    <location>
        <begin position="1"/>
        <end position="67"/>
    </location>
</feature>
<organism evidence="2 3">
    <name type="scientific">Crucibulum laeve</name>
    <dbReference type="NCBI Taxonomy" id="68775"/>
    <lineage>
        <taxon>Eukaryota</taxon>
        <taxon>Fungi</taxon>
        <taxon>Dikarya</taxon>
        <taxon>Basidiomycota</taxon>
        <taxon>Agaricomycotina</taxon>
        <taxon>Agaricomycetes</taxon>
        <taxon>Agaricomycetidae</taxon>
        <taxon>Agaricales</taxon>
        <taxon>Agaricineae</taxon>
        <taxon>Nidulariaceae</taxon>
        <taxon>Crucibulum</taxon>
    </lineage>
</organism>
<reference evidence="2 3" key="1">
    <citation type="journal article" date="2019" name="Nat. Ecol. Evol.">
        <title>Megaphylogeny resolves global patterns of mushroom evolution.</title>
        <authorList>
            <person name="Varga T."/>
            <person name="Krizsan K."/>
            <person name="Foldi C."/>
            <person name="Dima B."/>
            <person name="Sanchez-Garcia M."/>
            <person name="Sanchez-Ramirez S."/>
            <person name="Szollosi G.J."/>
            <person name="Szarkandi J.G."/>
            <person name="Papp V."/>
            <person name="Albert L."/>
            <person name="Andreopoulos W."/>
            <person name="Angelini C."/>
            <person name="Antonin V."/>
            <person name="Barry K.W."/>
            <person name="Bougher N.L."/>
            <person name="Buchanan P."/>
            <person name="Buyck B."/>
            <person name="Bense V."/>
            <person name="Catcheside P."/>
            <person name="Chovatia M."/>
            <person name="Cooper J."/>
            <person name="Damon W."/>
            <person name="Desjardin D."/>
            <person name="Finy P."/>
            <person name="Geml J."/>
            <person name="Haridas S."/>
            <person name="Hughes K."/>
            <person name="Justo A."/>
            <person name="Karasinski D."/>
            <person name="Kautmanova I."/>
            <person name="Kiss B."/>
            <person name="Kocsube S."/>
            <person name="Kotiranta H."/>
            <person name="LaButti K.M."/>
            <person name="Lechner B.E."/>
            <person name="Liimatainen K."/>
            <person name="Lipzen A."/>
            <person name="Lukacs Z."/>
            <person name="Mihaltcheva S."/>
            <person name="Morgado L.N."/>
            <person name="Niskanen T."/>
            <person name="Noordeloos M.E."/>
            <person name="Ohm R.A."/>
            <person name="Ortiz-Santana B."/>
            <person name="Ovrebo C."/>
            <person name="Racz N."/>
            <person name="Riley R."/>
            <person name="Savchenko A."/>
            <person name="Shiryaev A."/>
            <person name="Soop K."/>
            <person name="Spirin V."/>
            <person name="Szebenyi C."/>
            <person name="Tomsovsky M."/>
            <person name="Tulloss R.E."/>
            <person name="Uehling J."/>
            <person name="Grigoriev I.V."/>
            <person name="Vagvolgyi C."/>
            <person name="Papp T."/>
            <person name="Martin F.M."/>
            <person name="Miettinen O."/>
            <person name="Hibbett D.S."/>
            <person name="Nagy L.G."/>
        </authorList>
    </citation>
    <scope>NUCLEOTIDE SEQUENCE [LARGE SCALE GENOMIC DNA]</scope>
    <source>
        <strain evidence="2 3">CBS 166.37</strain>
    </source>
</reference>
<proteinExistence type="predicted"/>
<dbReference type="Proteomes" id="UP000308652">
    <property type="component" value="Unassembled WGS sequence"/>
</dbReference>
<protein>
    <submittedName>
        <fullName evidence="2">Uncharacterized protein</fullName>
    </submittedName>
</protein>